<name>A0A2A5R146_9EURY</name>
<dbReference type="InterPro" id="IPR006311">
    <property type="entry name" value="TAT_signal"/>
</dbReference>
<accession>A0A2A5R146</accession>
<dbReference type="RefSeq" id="WP_097381678.1">
    <property type="nucleotide sequence ID" value="NZ_NXNI01000001.1"/>
</dbReference>
<dbReference type="PROSITE" id="PS51257">
    <property type="entry name" value="PROKAR_LIPOPROTEIN"/>
    <property type="match status" value="1"/>
</dbReference>
<sequence>MTLTRRQLLAAGAATGTGVVAGCTGLVRDSLSSTPGTVPAAALEETGYDEHTVEEVVVERTVGRFGIERSIEASNWYAEYDRAIALDSLGLTRIQAAVVSVLTTPQVSVLGKTFNPVGDYSTDDLVELIQNRYDRLEDVEYVDEESVVVLGTETTLARYRASARLITAGTTLDVFLALSEPVAHGDDFAICVAVYPQLQGLEAESGFVRTMLESVEHE</sequence>
<dbReference type="InterPro" id="IPR045396">
    <property type="entry name" value="DUF6517"/>
</dbReference>
<dbReference type="Proteomes" id="UP000219689">
    <property type="component" value="Unassembled WGS sequence"/>
</dbReference>
<reference evidence="1 2" key="1">
    <citation type="submission" date="2017-09" db="EMBL/GenBank/DDBJ databases">
        <title>Genome sequences of Natrinema ejinorence JCM 13890T.</title>
        <authorList>
            <person name="Roh S.W."/>
            <person name="Kim Y.B."/>
            <person name="Kim J.Y."/>
        </authorList>
    </citation>
    <scope>NUCLEOTIDE SEQUENCE [LARGE SCALE GENOMIC DNA]</scope>
    <source>
        <strain evidence="1 2">JCM 13890</strain>
    </source>
</reference>
<organism evidence="1 2">
    <name type="scientific">Natrinema ejinorense</name>
    <dbReference type="NCBI Taxonomy" id="373386"/>
    <lineage>
        <taxon>Archaea</taxon>
        <taxon>Methanobacteriati</taxon>
        <taxon>Methanobacteriota</taxon>
        <taxon>Stenosarchaea group</taxon>
        <taxon>Halobacteria</taxon>
        <taxon>Halobacteriales</taxon>
        <taxon>Natrialbaceae</taxon>
        <taxon>Natrinema</taxon>
    </lineage>
</organism>
<dbReference type="AlphaFoldDB" id="A0A2A5R146"/>
<protein>
    <submittedName>
        <fullName evidence="1">Uncharacterized protein</fullName>
    </submittedName>
</protein>
<comment type="caution">
    <text evidence="1">The sequence shown here is derived from an EMBL/GenBank/DDBJ whole genome shotgun (WGS) entry which is preliminary data.</text>
</comment>
<evidence type="ECO:0000313" key="1">
    <source>
        <dbReference type="EMBL" id="PCR92764.1"/>
    </source>
</evidence>
<dbReference type="OrthoDB" id="205286at2157"/>
<keyword evidence="2" id="KW-1185">Reference proteome</keyword>
<evidence type="ECO:0000313" key="2">
    <source>
        <dbReference type="Proteomes" id="UP000219689"/>
    </source>
</evidence>
<proteinExistence type="predicted"/>
<dbReference type="EMBL" id="NXNI01000001">
    <property type="protein sequence ID" value="PCR92764.1"/>
    <property type="molecule type" value="Genomic_DNA"/>
</dbReference>
<gene>
    <name evidence="1" type="ORF">CP557_15920</name>
</gene>
<dbReference type="PROSITE" id="PS51318">
    <property type="entry name" value="TAT"/>
    <property type="match status" value="1"/>
</dbReference>
<dbReference type="Pfam" id="PF20127">
    <property type="entry name" value="DUF6517"/>
    <property type="match status" value="1"/>
</dbReference>